<name>A0ABS8X4H7_9GAMM</name>
<keyword evidence="11" id="KW-0443">Lipid metabolism</keyword>
<evidence type="ECO:0000256" key="5">
    <source>
        <dbReference type="ARBA" id="ARBA00022723"/>
    </source>
</evidence>
<keyword evidence="4 14" id="KW-0812">Transmembrane</keyword>
<keyword evidence="17" id="KW-1185">Reference proteome</keyword>
<keyword evidence="9 14" id="KW-1133">Transmembrane helix</keyword>
<evidence type="ECO:0000256" key="6">
    <source>
        <dbReference type="ARBA" id="ARBA00022824"/>
    </source>
</evidence>
<keyword evidence="3" id="KW-0444">Lipid biosynthesis</keyword>
<comment type="subcellular location">
    <subcellularLocation>
        <location evidence="2">Endoplasmic reticulum membrane</location>
        <topology evidence="2">Multi-pass membrane protein</topology>
    </subcellularLocation>
</comment>
<feature type="domain" description="Fatty acid hydroxylase" evidence="15">
    <location>
        <begin position="53"/>
        <end position="190"/>
    </location>
</feature>
<evidence type="ECO:0000259" key="15">
    <source>
        <dbReference type="Pfam" id="PF04116"/>
    </source>
</evidence>
<evidence type="ECO:0000256" key="2">
    <source>
        <dbReference type="ARBA" id="ARBA00004477"/>
    </source>
</evidence>
<feature type="transmembrane region" description="Helical" evidence="14">
    <location>
        <begin position="47"/>
        <end position="65"/>
    </location>
</feature>
<evidence type="ECO:0000256" key="10">
    <source>
        <dbReference type="ARBA" id="ARBA00023002"/>
    </source>
</evidence>
<feature type="transmembrane region" description="Helical" evidence="14">
    <location>
        <begin position="100"/>
        <end position="118"/>
    </location>
</feature>
<evidence type="ECO:0000256" key="4">
    <source>
        <dbReference type="ARBA" id="ARBA00022692"/>
    </source>
</evidence>
<keyword evidence="7" id="KW-0276">Fatty acid metabolism</keyword>
<evidence type="ECO:0000256" key="7">
    <source>
        <dbReference type="ARBA" id="ARBA00022832"/>
    </source>
</evidence>
<keyword evidence="12 14" id="KW-0472">Membrane</keyword>
<proteinExistence type="predicted"/>
<evidence type="ECO:0000256" key="3">
    <source>
        <dbReference type="ARBA" id="ARBA00022516"/>
    </source>
</evidence>
<accession>A0ABS8X4H7</accession>
<dbReference type="Pfam" id="PF04116">
    <property type="entry name" value="FA_hydroxylase"/>
    <property type="match status" value="1"/>
</dbReference>
<keyword evidence="6" id="KW-0256">Endoplasmic reticulum</keyword>
<evidence type="ECO:0000256" key="8">
    <source>
        <dbReference type="ARBA" id="ARBA00022833"/>
    </source>
</evidence>
<feature type="transmembrane region" description="Helical" evidence="14">
    <location>
        <begin position="20"/>
        <end position="41"/>
    </location>
</feature>
<evidence type="ECO:0000256" key="12">
    <source>
        <dbReference type="ARBA" id="ARBA00023136"/>
    </source>
</evidence>
<comment type="cofactor">
    <cofactor evidence="1">
        <name>Zn(2+)</name>
        <dbReference type="ChEBI" id="CHEBI:29105"/>
    </cofactor>
</comment>
<evidence type="ECO:0000256" key="9">
    <source>
        <dbReference type="ARBA" id="ARBA00022989"/>
    </source>
</evidence>
<organism evidence="16 17">
    <name type="scientific">Legionella resiliens</name>
    <dbReference type="NCBI Taxonomy" id="2905958"/>
    <lineage>
        <taxon>Bacteria</taxon>
        <taxon>Pseudomonadati</taxon>
        <taxon>Pseudomonadota</taxon>
        <taxon>Gammaproteobacteria</taxon>
        <taxon>Legionellales</taxon>
        <taxon>Legionellaceae</taxon>
        <taxon>Legionella</taxon>
    </lineage>
</organism>
<evidence type="ECO:0000256" key="11">
    <source>
        <dbReference type="ARBA" id="ARBA00023098"/>
    </source>
</evidence>
<comment type="caution">
    <text evidence="16">The sequence shown here is derived from an EMBL/GenBank/DDBJ whole genome shotgun (WGS) entry which is preliminary data.</text>
</comment>
<evidence type="ECO:0000313" key="17">
    <source>
        <dbReference type="Proteomes" id="UP001320170"/>
    </source>
</evidence>
<dbReference type="EMBL" id="JAJTND010000004">
    <property type="protein sequence ID" value="MCE3532487.1"/>
    <property type="molecule type" value="Genomic_DNA"/>
</dbReference>
<keyword evidence="10" id="KW-0560">Oxidoreductase</keyword>
<keyword evidence="13" id="KW-0275">Fatty acid biosynthesis</keyword>
<protein>
    <submittedName>
        <fullName evidence="16">Sterol desaturase family protein</fullName>
    </submittedName>
</protein>
<reference evidence="16 17" key="1">
    <citation type="journal article" date="2024" name="Pathogens">
        <title>Characterization of a Novel Species of Legionella Isolated from a Healthcare Facility: Legionella resiliens sp. nov.</title>
        <authorList>
            <person name="Cristino S."/>
            <person name="Pascale M.R."/>
            <person name="Marino F."/>
            <person name="Derelitto C."/>
            <person name="Salaris S."/>
            <person name="Orsini M."/>
            <person name="Squarzoni S."/>
            <person name="Grottola A."/>
            <person name="Girolamini L."/>
        </authorList>
    </citation>
    <scope>NUCLEOTIDE SEQUENCE [LARGE SCALE GENOMIC DNA]</scope>
    <source>
        <strain evidence="16 17">8cVS16</strain>
    </source>
</reference>
<evidence type="ECO:0000256" key="1">
    <source>
        <dbReference type="ARBA" id="ARBA00001947"/>
    </source>
</evidence>
<dbReference type="InterPro" id="IPR006694">
    <property type="entry name" value="Fatty_acid_hydroxylase"/>
</dbReference>
<evidence type="ECO:0000256" key="14">
    <source>
        <dbReference type="SAM" id="Phobius"/>
    </source>
</evidence>
<dbReference type="RefSeq" id="WP_182352331.1">
    <property type="nucleotide sequence ID" value="NZ_JAJSPM010000005.1"/>
</dbReference>
<gene>
    <name evidence="16" type="ORF">LXO92_08865</name>
</gene>
<evidence type="ECO:0000256" key="13">
    <source>
        <dbReference type="ARBA" id="ARBA00023160"/>
    </source>
</evidence>
<dbReference type="InterPro" id="IPR014430">
    <property type="entry name" value="Scs7"/>
</dbReference>
<keyword evidence="8" id="KW-0862">Zinc</keyword>
<feature type="transmembrane region" description="Helical" evidence="14">
    <location>
        <begin position="124"/>
        <end position="144"/>
    </location>
</feature>
<dbReference type="PANTHER" id="PTHR12863">
    <property type="entry name" value="FATTY ACID HYDROXYLASE"/>
    <property type="match status" value="1"/>
</dbReference>
<evidence type="ECO:0000313" key="16">
    <source>
        <dbReference type="EMBL" id="MCE3532487.1"/>
    </source>
</evidence>
<dbReference type="PANTHER" id="PTHR12863:SF1">
    <property type="entry name" value="FATTY ACID 2-HYDROXYLASE"/>
    <property type="match status" value="1"/>
</dbReference>
<sequence length="196" mass="23726">MQDYKRIRLFKSDFLERFSVVHPIIPAIIYIPILFYCSFHMQVSLQSLILIFSGIFLWTFVEYTMHRFFFHLPINTKWAKKISYTIHGIHHKDPHDPLRLVAPPLMSIPIGLLFLYIFSRFFTLNNFFSFTFGFTLSYLGYDYLHWTLHHSKSKNRIIYYLRRNHAIHHHHIPPKRFGVTSPLWDFIFNTYNPNKK</sequence>
<dbReference type="Proteomes" id="UP001320170">
    <property type="component" value="Unassembled WGS sequence"/>
</dbReference>
<keyword evidence="5" id="KW-0479">Metal-binding</keyword>